<keyword evidence="2" id="KW-1185">Reference proteome</keyword>
<comment type="caution">
    <text evidence="1">The sequence shown here is derived from an EMBL/GenBank/DDBJ whole genome shotgun (WGS) entry which is preliminary data.</text>
</comment>
<reference evidence="1 2" key="1">
    <citation type="submission" date="2020-05" db="EMBL/GenBank/DDBJ databases">
        <title>Aquincola sp. isolate from soil.</title>
        <authorList>
            <person name="Han J."/>
            <person name="Kim D.-U."/>
        </authorList>
    </citation>
    <scope>NUCLEOTIDE SEQUENCE [LARGE SCALE GENOMIC DNA]</scope>
    <source>
        <strain evidence="1 2">S2</strain>
    </source>
</reference>
<gene>
    <name evidence="1" type="ORF">HLB44_16845</name>
</gene>
<evidence type="ECO:0000313" key="2">
    <source>
        <dbReference type="Proteomes" id="UP000737171"/>
    </source>
</evidence>
<name>A0ABX2EJB4_9BURK</name>
<dbReference type="RefSeq" id="WP_173124589.1">
    <property type="nucleotide sequence ID" value="NZ_JABRWJ010000005.1"/>
</dbReference>
<organism evidence="1 2">
    <name type="scientific">Pseudaquabacterium terrae</name>
    <dbReference type="NCBI Taxonomy" id="2732868"/>
    <lineage>
        <taxon>Bacteria</taxon>
        <taxon>Pseudomonadati</taxon>
        <taxon>Pseudomonadota</taxon>
        <taxon>Betaproteobacteria</taxon>
        <taxon>Burkholderiales</taxon>
        <taxon>Sphaerotilaceae</taxon>
        <taxon>Pseudaquabacterium</taxon>
    </lineage>
</organism>
<dbReference type="Proteomes" id="UP000737171">
    <property type="component" value="Unassembled WGS sequence"/>
</dbReference>
<protein>
    <recommendedName>
        <fullName evidence="3">MarR family transcriptional regulator</fullName>
    </recommendedName>
</protein>
<sequence length="190" mass="20672">MDTTDLPQQDCGVARAAGALAGAGGPANRRAEPAVLMFAATGRMPESDADLHHLVRMLGDLSMAVAWREYHPRAALLAEQFRDCRRIKMQVQVDALRLARDMVAAGRIEMTRRGADAAIVQVRNVAGCLGMTNVANDLIADRRRAFDAVARKYGCTLQTLAAEHVAEERLGDLFADLRRLEAELQEGDGC</sequence>
<dbReference type="EMBL" id="JABRWJ010000005">
    <property type="protein sequence ID" value="NRF68662.1"/>
    <property type="molecule type" value="Genomic_DNA"/>
</dbReference>
<evidence type="ECO:0008006" key="3">
    <source>
        <dbReference type="Google" id="ProtNLM"/>
    </source>
</evidence>
<accession>A0ABX2EJB4</accession>
<evidence type="ECO:0000313" key="1">
    <source>
        <dbReference type="EMBL" id="NRF68662.1"/>
    </source>
</evidence>
<proteinExistence type="predicted"/>